<feature type="region of interest" description="Disordered" evidence="4">
    <location>
        <begin position="55"/>
        <end position="89"/>
    </location>
</feature>
<comment type="caution">
    <text evidence="5">The sequence shown here is derived from an EMBL/GenBank/DDBJ whole genome shotgun (WGS) entry which is preliminary data.</text>
</comment>
<keyword evidence="3" id="KW-0687">Ribonucleoprotein</keyword>
<dbReference type="InterPro" id="IPR038716">
    <property type="entry name" value="P1/P2_N_sf"/>
</dbReference>
<evidence type="ECO:0000256" key="2">
    <source>
        <dbReference type="ARBA" id="ARBA00022980"/>
    </source>
</evidence>
<evidence type="ECO:0000256" key="3">
    <source>
        <dbReference type="ARBA" id="ARBA00023274"/>
    </source>
</evidence>
<dbReference type="AlphaFoldDB" id="X1RW86"/>
<name>X1RW86_9ZZZZ</name>
<feature type="non-terminal residue" evidence="5">
    <location>
        <position position="1"/>
    </location>
</feature>
<protein>
    <recommendedName>
        <fullName evidence="6">Ribosomal protein 60S</fullName>
    </recommendedName>
</protein>
<keyword evidence="2" id="KW-0689">Ribosomal protein</keyword>
<evidence type="ECO:0000256" key="4">
    <source>
        <dbReference type="SAM" id="MobiDB-lite"/>
    </source>
</evidence>
<dbReference type="GO" id="GO:1990904">
    <property type="term" value="C:ribonucleoprotein complex"/>
    <property type="evidence" value="ECO:0007669"/>
    <property type="project" value="UniProtKB-KW"/>
</dbReference>
<reference evidence="5" key="1">
    <citation type="journal article" date="2014" name="Front. Microbiol.">
        <title>High frequency of phylogenetically diverse reductive dehalogenase-homologous genes in deep subseafloor sedimentary metagenomes.</title>
        <authorList>
            <person name="Kawai M."/>
            <person name="Futagami T."/>
            <person name="Toyoda A."/>
            <person name="Takaki Y."/>
            <person name="Nishi S."/>
            <person name="Hori S."/>
            <person name="Arai W."/>
            <person name="Tsubouchi T."/>
            <person name="Morono Y."/>
            <person name="Uchiyama I."/>
            <person name="Ito T."/>
            <person name="Fujiyama A."/>
            <person name="Inagaki F."/>
            <person name="Takami H."/>
        </authorList>
    </citation>
    <scope>NUCLEOTIDE SEQUENCE</scope>
    <source>
        <strain evidence="5">Expedition CK06-06</strain>
    </source>
</reference>
<evidence type="ECO:0008006" key="6">
    <source>
        <dbReference type="Google" id="ProtNLM"/>
    </source>
</evidence>
<evidence type="ECO:0000256" key="1">
    <source>
        <dbReference type="ARBA" id="ARBA00005436"/>
    </source>
</evidence>
<dbReference type="GO" id="GO:0005840">
    <property type="term" value="C:ribosome"/>
    <property type="evidence" value="ECO:0007669"/>
    <property type="project" value="UniProtKB-KW"/>
</dbReference>
<feature type="compositionally biased region" description="Low complexity" evidence="4">
    <location>
        <begin position="55"/>
        <end position="65"/>
    </location>
</feature>
<dbReference type="Gene3D" id="1.10.10.1410">
    <property type="match status" value="1"/>
</dbReference>
<evidence type="ECO:0000313" key="5">
    <source>
        <dbReference type="EMBL" id="GAI85007.1"/>
    </source>
</evidence>
<dbReference type="EMBL" id="BARW01009840">
    <property type="protein sequence ID" value="GAI85007.1"/>
    <property type="molecule type" value="Genomic_DNA"/>
</dbReference>
<comment type="similarity">
    <text evidence="1">Belongs to the eukaryotic ribosomal protein P1/P2 family.</text>
</comment>
<proteinExistence type="inferred from homology"/>
<dbReference type="Pfam" id="PF00428">
    <property type="entry name" value="Ribosomal_60s"/>
    <property type="match status" value="1"/>
</dbReference>
<gene>
    <name evidence="5" type="ORF">S12H4_19632</name>
</gene>
<sequence length="89" mass="9333">NKANKKITEANIEKILKAVDVTVDKAQLTKVVAGLKVTDIESIISSAAAAPVMAAPVASSVSTKAAPKKKKKEKEEEVEEEPTGIGSLF</sequence>
<organism evidence="5">
    <name type="scientific">marine sediment metagenome</name>
    <dbReference type="NCBI Taxonomy" id="412755"/>
    <lineage>
        <taxon>unclassified sequences</taxon>
        <taxon>metagenomes</taxon>
        <taxon>ecological metagenomes</taxon>
    </lineage>
</organism>
<accession>X1RW86</accession>